<dbReference type="EMBL" id="JAKUCV010006517">
    <property type="protein sequence ID" value="KAJ4827006.1"/>
    <property type="molecule type" value="Genomic_DNA"/>
</dbReference>
<reference evidence="1" key="2">
    <citation type="journal article" date="2023" name="Plants (Basel)">
        <title>Annotation of the Turnera subulata (Passifloraceae) Draft Genome Reveals the S-Locus Evolved after the Divergence of Turneroideae from Passifloroideae in a Stepwise Manner.</title>
        <authorList>
            <person name="Henning P.M."/>
            <person name="Roalson E.H."/>
            <person name="Mir W."/>
            <person name="McCubbin A.G."/>
            <person name="Shore J.S."/>
        </authorList>
    </citation>
    <scope>NUCLEOTIDE SEQUENCE</scope>
    <source>
        <strain evidence="1">F60SS</strain>
    </source>
</reference>
<protein>
    <submittedName>
        <fullName evidence="1">Uncharacterized protein</fullName>
    </submittedName>
</protein>
<keyword evidence="2" id="KW-1185">Reference proteome</keyword>
<accession>A0A9Q0F8Y0</accession>
<organism evidence="1 2">
    <name type="scientific">Turnera subulata</name>
    <dbReference type="NCBI Taxonomy" id="218843"/>
    <lineage>
        <taxon>Eukaryota</taxon>
        <taxon>Viridiplantae</taxon>
        <taxon>Streptophyta</taxon>
        <taxon>Embryophyta</taxon>
        <taxon>Tracheophyta</taxon>
        <taxon>Spermatophyta</taxon>
        <taxon>Magnoliopsida</taxon>
        <taxon>eudicotyledons</taxon>
        <taxon>Gunneridae</taxon>
        <taxon>Pentapetalae</taxon>
        <taxon>rosids</taxon>
        <taxon>fabids</taxon>
        <taxon>Malpighiales</taxon>
        <taxon>Passifloraceae</taxon>
        <taxon>Turnera</taxon>
    </lineage>
</organism>
<evidence type="ECO:0000313" key="2">
    <source>
        <dbReference type="Proteomes" id="UP001141552"/>
    </source>
</evidence>
<gene>
    <name evidence="1" type="ORF">Tsubulata_048023</name>
</gene>
<dbReference type="AlphaFoldDB" id="A0A9Q0F8Y0"/>
<reference evidence="1" key="1">
    <citation type="submission" date="2022-02" db="EMBL/GenBank/DDBJ databases">
        <authorList>
            <person name="Henning P.M."/>
            <person name="McCubbin A.G."/>
            <person name="Shore J.S."/>
        </authorList>
    </citation>
    <scope>NUCLEOTIDE SEQUENCE</scope>
    <source>
        <strain evidence="1">F60SS</strain>
        <tissue evidence="1">Leaves</tissue>
    </source>
</reference>
<evidence type="ECO:0000313" key="1">
    <source>
        <dbReference type="EMBL" id="KAJ4827006.1"/>
    </source>
</evidence>
<name>A0A9Q0F8Y0_9ROSI</name>
<comment type="caution">
    <text evidence="1">The sequence shown here is derived from an EMBL/GenBank/DDBJ whole genome shotgun (WGS) entry which is preliminary data.</text>
</comment>
<proteinExistence type="predicted"/>
<dbReference type="Proteomes" id="UP001141552">
    <property type="component" value="Unassembled WGS sequence"/>
</dbReference>
<sequence length="126" mass="14128">MDQRPPLSSGLGGELEDRSPFARGFEVGKLGFNLEQRVPIRMDPDLSKFSGKDSKSPLVSFSFRCLRVRGRGKGAQCDVIEAPIDLCSKEPDERCASTEHGGNQKLANKTLPYEVSRRRFLSWQQQ</sequence>